<name>A0AAV1G2W7_XYRNO</name>
<keyword evidence="1" id="KW-0646">Protease inhibitor</keyword>
<dbReference type="Proteomes" id="UP001178508">
    <property type="component" value="Chromosome 11"/>
</dbReference>
<keyword evidence="1" id="KW-0481">Metalloenzyme inhibitor</keyword>
<evidence type="ECO:0000313" key="2">
    <source>
        <dbReference type="Proteomes" id="UP001178508"/>
    </source>
</evidence>
<dbReference type="GO" id="GO:0030414">
    <property type="term" value="F:peptidase inhibitor activity"/>
    <property type="evidence" value="ECO:0007669"/>
    <property type="project" value="UniProtKB-KW"/>
</dbReference>
<reference evidence="1" key="1">
    <citation type="submission" date="2023-08" db="EMBL/GenBank/DDBJ databases">
        <authorList>
            <person name="Alioto T."/>
            <person name="Alioto T."/>
            <person name="Gomez Garrido J."/>
        </authorList>
    </citation>
    <scope>NUCLEOTIDE SEQUENCE</scope>
</reference>
<evidence type="ECO:0000313" key="1">
    <source>
        <dbReference type="EMBL" id="CAJ1067319.1"/>
    </source>
</evidence>
<dbReference type="AlphaFoldDB" id="A0AAV1G2W7"/>
<accession>A0AAV1G2W7</accession>
<protein>
    <submittedName>
        <fullName evidence="1">Metalloproteinase inhibitor 2-like</fullName>
    </submittedName>
</protein>
<organism evidence="1 2">
    <name type="scientific">Xyrichtys novacula</name>
    <name type="common">Pearly razorfish</name>
    <name type="synonym">Hemipteronotus novacula</name>
    <dbReference type="NCBI Taxonomy" id="13765"/>
    <lineage>
        <taxon>Eukaryota</taxon>
        <taxon>Metazoa</taxon>
        <taxon>Chordata</taxon>
        <taxon>Craniata</taxon>
        <taxon>Vertebrata</taxon>
        <taxon>Euteleostomi</taxon>
        <taxon>Actinopterygii</taxon>
        <taxon>Neopterygii</taxon>
        <taxon>Teleostei</taxon>
        <taxon>Neoteleostei</taxon>
        <taxon>Acanthomorphata</taxon>
        <taxon>Eupercaria</taxon>
        <taxon>Labriformes</taxon>
        <taxon>Labridae</taxon>
        <taxon>Xyrichtys</taxon>
    </lineage>
</organism>
<gene>
    <name evidence="1" type="ORF">XNOV1_A027492</name>
</gene>
<sequence length="136" mass="15868">MYHNHIERSALAEGRYRWRHDKVLMEIAKSTKTITVAEHNVPWEERLVTSHHLKKDKYQGLIDEAALKGWHANIFPIEVGRRGFPAKSVRYFLQRVGLESKQLKKATREIATMAESSSRWLWLKRAQSWNLSSGEG</sequence>
<keyword evidence="2" id="KW-1185">Reference proteome</keyword>
<dbReference type="EMBL" id="OY660874">
    <property type="protein sequence ID" value="CAJ1067319.1"/>
    <property type="molecule type" value="Genomic_DNA"/>
</dbReference>
<keyword evidence="1" id="KW-0483">Metalloprotease inhibitor</keyword>
<proteinExistence type="predicted"/>